<evidence type="ECO:0000256" key="5">
    <source>
        <dbReference type="ARBA" id="ARBA00022692"/>
    </source>
</evidence>
<name>A0A429VEI3_9SPHN</name>
<keyword evidence="11" id="KW-0969">Cilium</keyword>
<proteinExistence type="inferred from homology"/>
<dbReference type="AlphaFoldDB" id="A0A429VEI3"/>
<evidence type="ECO:0000313" key="12">
    <source>
        <dbReference type="Proteomes" id="UP000274661"/>
    </source>
</evidence>
<evidence type="ECO:0000256" key="9">
    <source>
        <dbReference type="NCBIfam" id="TIGR01400"/>
    </source>
</evidence>
<evidence type="ECO:0000256" key="10">
    <source>
        <dbReference type="RuleBase" id="RU362071"/>
    </source>
</evidence>
<comment type="caution">
    <text evidence="11">The sequence shown here is derived from an EMBL/GenBank/DDBJ whole genome shotgun (WGS) entry which is preliminary data.</text>
</comment>
<dbReference type="GO" id="GO:0009425">
    <property type="term" value="C:bacterial-type flagellum basal body"/>
    <property type="evidence" value="ECO:0007669"/>
    <property type="project" value="UniProtKB-SubCell"/>
</dbReference>
<organism evidence="11 12">
    <name type="scientific">Sphingomonas ginkgonis</name>
    <dbReference type="NCBI Taxonomy" id="2315330"/>
    <lineage>
        <taxon>Bacteria</taxon>
        <taxon>Pseudomonadati</taxon>
        <taxon>Pseudomonadota</taxon>
        <taxon>Alphaproteobacteria</taxon>
        <taxon>Sphingomonadales</taxon>
        <taxon>Sphingomonadaceae</taxon>
        <taxon>Sphingomonas</taxon>
    </lineage>
</organism>
<evidence type="ECO:0000256" key="8">
    <source>
        <dbReference type="ARBA" id="ARBA00023143"/>
    </source>
</evidence>
<dbReference type="Pfam" id="PF01311">
    <property type="entry name" value="Bac_export_1"/>
    <property type="match status" value="1"/>
</dbReference>
<keyword evidence="8 10" id="KW-0975">Bacterial flagellum</keyword>
<dbReference type="GO" id="GO:0044780">
    <property type="term" value="P:bacterial-type flagellum assembly"/>
    <property type="evidence" value="ECO:0007669"/>
    <property type="project" value="UniProtKB-UniRule"/>
</dbReference>
<dbReference type="EMBL" id="RWJF01000001">
    <property type="protein sequence ID" value="RST32262.1"/>
    <property type="molecule type" value="Genomic_DNA"/>
</dbReference>
<dbReference type="PRINTS" id="PR00953">
    <property type="entry name" value="TYPE3IMRPROT"/>
</dbReference>
<protein>
    <recommendedName>
        <fullName evidence="3 9">Flagellar biosynthetic protein FliR</fullName>
    </recommendedName>
</protein>
<dbReference type="PANTHER" id="PTHR30065:SF8">
    <property type="entry name" value="FLAGELLAR BIOSYNTHETIC PROTEIN FLIR"/>
    <property type="match status" value="1"/>
</dbReference>
<evidence type="ECO:0000256" key="6">
    <source>
        <dbReference type="ARBA" id="ARBA00022989"/>
    </source>
</evidence>
<feature type="transmembrane region" description="Helical" evidence="10">
    <location>
        <begin position="173"/>
        <end position="200"/>
    </location>
</feature>
<dbReference type="OrthoDB" id="9797790at2"/>
<feature type="transmembrane region" description="Helical" evidence="10">
    <location>
        <begin position="212"/>
        <end position="232"/>
    </location>
</feature>
<keyword evidence="4 10" id="KW-1003">Cell membrane</keyword>
<evidence type="ECO:0000256" key="1">
    <source>
        <dbReference type="ARBA" id="ARBA00002578"/>
    </source>
</evidence>
<keyword evidence="12" id="KW-1185">Reference proteome</keyword>
<dbReference type="Proteomes" id="UP000274661">
    <property type="component" value="Unassembled WGS sequence"/>
</dbReference>
<comment type="subcellular location">
    <subcellularLocation>
        <location evidence="10">Cell membrane</location>
        <topology evidence="10">Multi-pass membrane protein</topology>
    </subcellularLocation>
    <subcellularLocation>
        <location evidence="10">Bacterial flagellum basal body</location>
    </subcellularLocation>
</comment>
<feature type="transmembrane region" description="Helical" evidence="10">
    <location>
        <begin position="128"/>
        <end position="153"/>
    </location>
</feature>
<comment type="function">
    <text evidence="1 10">Role in flagellar biosynthesis.</text>
</comment>
<feature type="transmembrane region" description="Helical" evidence="10">
    <location>
        <begin position="42"/>
        <end position="60"/>
    </location>
</feature>
<dbReference type="InterPro" id="IPR002010">
    <property type="entry name" value="T3SS_IM_R"/>
</dbReference>
<reference evidence="11 12" key="1">
    <citation type="submission" date="2018-12" db="EMBL/GenBank/DDBJ databases">
        <title>Sphingomonas sp. HMF7854 Genome sequencing and assembly.</title>
        <authorList>
            <person name="Cha I."/>
            <person name="Kang H."/>
            <person name="Kim H."/>
            <person name="Kang J."/>
            <person name="Joh K."/>
        </authorList>
    </citation>
    <scope>NUCLEOTIDE SEQUENCE [LARGE SCALE GENOMIC DNA]</scope>
    <source>
        <strain evidence="11 12">HMF7854</strain>
    </source>
</reference>
<evidence type="ECO:0000256" key="4">
    <source>
        <dbReference type="ARBA" id="ARBA00022475"/>
    </source>
</evidence>
<dbReference type="InterPro" id="IPR006303">
    <property type="entry name" value="FliR"/>
</dbReference>
<dbReference type="GO" id="GO:0005886">
    <property type="term" value="C:plasma membrane"/>
    <property type="evidence" value="ECO:0007669"/>
    <property type="project" value="UniProtKB-SubCell"/>
</dbReference>
<feature type="transmembrane region" description="Helical" evidence="10">
    <location>
        <begin position="67"/>
        <end position="88"/>
    </location>
</feature>
<dbReference type="GO" id="GO:0006605">
    <property type="term" value="P:protein targeting"/>
    <property type="evidence" value="ECO:0007669"/>
    <property type="project" value="UniProtKB-UniRule"/>
</dbReference>
<evidence type="ECO:0000256" key="2">
    <source>
        <dbReference type="ARBA" id="ARBA00009772"/>
    </source>
</evidence>
<keyword evidence="11" id="KW-0282">Flagellum</keyword>
<evidence type="ECO:0000256" key="7">
    <source>
        <dbReference type="ARBA" id="ARBA00023136"/>
    </source>
</evidence>
<evidence type="ECO:0000313" key="11">
    <source>
        <dbReference type="EMBL" id="RST32262.1"/>
    </source>
</evidence>
<comment type="similarity">
    <text evidence="2 10">Belongs to the FliR/MopE/SpaR family.</text>
</comment>
<feature type="transmembrane region" description="Helical" evidence="10">
    <location>
        <begin position="94"/>
        <end position="116"/>
    </location>
</feature>
<keyword evidence="5 10" id="KW-0812">Transmembrane</keyword>
<keyword evidence="11" id="KW-0966">Cell projection</keyword>
<sequence length="259" mass="26006">MMPASFAALEPQLLLWLVAMLRPGAAFFAAPLTGSPQVPMQLRLVISLAIGIPAVQLSGLHLPAEGLLSLPGLFLALGEIVIGLGMGFAVQLGFAAALVAGEAISNAMGIGFASMVNPMSGQSSSAIGHLLTLVATFLFLASDGHLLFARIVIESYAAFPPGGPVPLQLLGGLSNLGGLIFAAGLTIALPVTAALVLVQLIMGILGRSAPSLNLFSVGMPAAMVAGMILLAMTAPLMADATLAAVNQGLAEAARIAHGG</sequence>
<dbReference type="NCBIfam" id="TIGR01400">
    <property type="entry name" value="fliR"/>
    <property type="match status" value="1"/>
</dbReference>
<dbReference type="PANTHER" id="PTHR30065">
    <property type="entry name" value="FLAGELLAR BIOSYNTHETIC PROTEIN FLIR"/>
    <property type="match status" value="1"/>
</dbReference>
<dbReference type="RefSeq" id="WP_126720212.1">
    <property type="nucleotide sequence ID" value="NZ_RWJF01000001.1"/>
</dbReference>
<evidence type="ECO:0000256" key="3">
    <source>
        <dbReference type="ARBA" id="ARBA00021717"/>
    </source>
</evidence>
<keyword evidence="6 10" id="KW-1133">Transmembrane helix</keyword>
<keyword evidence="7 10" id="KW-0472">Membrane</keyword>
<gene>
    <name evidence="11" type="primary">fliR</name>
    <name evidence="11" type="ORF">HMF7854_12455</name>
</gene>
<accession>A0A429VEI3</accession>